<organism evidence="2 3">
    <name type="scientific">Ancylostoma ceylanicum</name>
    <dbReference type="NCBI Taxonomy" id="53326"/>
    <lineage>
        <taxon>Eukaryota</taxon>
        <taxon>Metazoa</taxon>
        <taxon>Ecdysozoa</taxon>
        <taxon>Nematoda</taxon>
        <taxon>Chromadorea</taxon>
        <taxon>Rhabditida</taxon>
        <taxon>Rhabditina</taxon>
        <taxon>Rhabditomorpha</taxon>
        <taxon>Strongyloidea</taxon>
        <taxon>Ancylostomatidae</taxon>
        <taxon>Ancylostomatinae</taxon>
        <taxon>Ancylostoma</taxon>
    </lineage>
</organism>
<gene>
    <name evidence="2" type="primary">Acey_s0152.g2848</name>
    <name evidence="2" type="ORF">Y032_0152g2848</name>
</gene>
<feature type="region of interest" description="Disordered" evidence="1">
    <location>
        <begin position="1"/>
        <end position="20"/>
    </location>
</feature>
<proteinExistence type="predicted"/>
<dbReference type="Proteomes" id="UP000024635">
    <property type="component" value="Unassembled WGS sequence"/>
</dbReference>
<protein>
    <submittedName>
        <fullName evidence="2">Uncharacterized protein</fullName>
    </submittedName>
</protein>
<name>A0A016T0E3_9BILA</name>
<sequence>MPDIDRKASHSSPCIRNDESAQAAHVTAKSLVGIKKITMKRDIEMMTWSVGKRGRLWIPDRVGGLVVSDRRHIQNRCKGGVIASMTTN</sequence>
<dbReference type="EMBL" id="JARK01001488">
    <property type="protein sequence ID" value="EYB96167.1"/>
    <property type="molecule type" value="Genomic_DNA"/>
</dbReference>
<dbReference type="AlphaFoldDB" id="A0A016T0E3"/>
<evidence type="ECO:0000256" key="1">
    <source>
        <dbReference type="SAM" id="MobiDB-lite"/>
    </source>
</evidence>
<evidence type="ECO:0000313" key="2">
    <source>
        <dbReference type="EMBL" id="EYB96167.1"/>
    </source>
</evidence>
<reference evidence="3" key="1">
    <citation type="journal article" date="2015" name="Nat. Genet.">
        <title>The genome and transcriptome of the zoonotic hookworm Ancylostoma ceylanicum identify infection-specific gene families.</title>
        <authorList>
            <person name="Schwarz E.M."/>
            <person name="Hu Y."/>
            <person name="Antoshechkin I."/>
            <person name="Miller M.M."/>
            <person name="Sternberg P.W."/>
            <person name="Aroian R.V."/>
        </authorList>
    </citation>
    <scope>NUCLEOTIDE SEQUENCE</scope>
    <source>
        <strain evidence="3">HY135</strain>
    </source>
</reference>
<keyword evidence="3" id="KW-1185">Reference proteome</keyword>
<accession>A0A016T0E3</accession>
<comment type="caution">
    <text evidence="2">The sequence shown here is derived from an EMBL/GenBank/DDBJ whole genome shotgun (WGS) entry which is preliminary data.</text>
</comment>
<evidence type="ECO:0000313" key="3">
    <source>
        <dbReference type="Proteomes" id="UP000024635"/>
    </source>
</evidence>